<dbReference type="AlphaFoldDB" id="D6PKN6"/>
<proteinExistence type="predicted"/>
<evidence type="ECO:0000313" key="1">
    <source>
        <dbReference type="EMBL" id="ADD96287.1"/>
    </source>
</evidence>
<name>D6PKN6_9ZZZZ</name>
<reference evidence="1" key="1">
    <citation type="journal article" date="2010" name="ISME J.">
        <title>Metagenome of the Mediterranean deep chlorophyll maximum studied by direct and fosmid library 454 pyrosequencing.</title>
        <authorList>
            <person name="Ghai R."/>
            <person name="Martin-Cuadrado A.B."/>
            <person name="Molto A.G."/>
            <person name="Heredia I.G."/>
            <person name="Cabrera R."/>
            <person name="Martin J."/>
            <person name="Verdu M."/>
            <person name="Deschamps P."/>
            <person name="Moreira D."/>
            <person name="Lopez-Garcia P."/>
            <person name="Mira A."/>
            <person name="Rodriguez-Valera F."/>
        </authorList>
    </citation>
    <scope>NUCLEOTIDE SEQUENCE</scope>
</reference>
<accession>D6PKN6</accession>
<sequence>MQYREDHDSSAIVSAGSTRLPLEQLVNMDAVVTAEFKAKLPAEIAKAMIQTTLAVLAQVAIEAATKEQAQDSAAIAIFSAIAKVAAAEAFTQADERGWYSLPKKIWCKKCRHLRTEDLRFNGFRAKRFCPGGL</sequence>
<protein>
    <submittedName>
        <fullName evidence="1">Uncharacterized protein</fullName>
    </submittedName>
</protein>
<dbReference type="EMBL" id="GU943130">
    <property type="protein sequence ID" value="ADD96287.1"/>
    <property type="molecule type" value="Genomic_DNA"/>
</dbReference>
<organism evidence="1">
    <name type="scientific">uncultured organism MedDCM-OCT-S08-C1656</name>
    <dbReference type="NCBI Taxonomy" id="743631"/>
    <lineage>
        <taxon>unclassified sequences</taxon>
        <taxon>environmental samples</taxon>
    </lineage>
</organism>